<accession>A0A7J5AAV7</accession>
<dbReference type="Proteomes" id="UP000467305">
    <property type="component" value="Unassembled WGS sequence"/>
</dbReference>
<dbReference type="EMBL" id="WAAU01000028">
    <property type="protein sequence ID" value="KAB1154704.1"/>
    <property type="molecule type" value="Genomic_DNA"/>
</dbReference>
<dbReference type="AlphaFoldDB" id="A0A7J5AAV7"/>
<dbReference type="InterPro" id="IPR014710">
    <property type="entry name" value="RmlC-like_jellyroll"/>
</dbReference>
<dbReference type="SUPFAM" id="SSF51206">
    <property type="entry name" value="cAMP-binding domain-like"/>
    <property type="match status" value="1"/>
</dbReference>
<sequence length="170" mass="20438">MKKEGIATQRKVLNREEFLKRAHSVDTNIYFIEKGSVRVFFVEDFEEHTFYFGYKESIITALDSFFSGKNSQLEIEALKKTEVSYLSKEEFLKFIFSRQEYQELWYKVLEEIIVHQAEREKDLLISSPVKRYQRVLKRRPELFQEIPNKYIASYLRMSPETLSRVKKTLI</sequence>
<comment type="caution">
    <text evidence="1">The sequence shown here is derived from an EMBL/GenBank/DDBJ whole genome shotgun (WGS) entry which is preliminary data.</text>
</comment>
<evidence type="ECO:0000313" key="2">
    <source>
        <dbReference type="Proteomes" id="UP000467305"/>
    </source>
</evidence>
<proteinExistence type="predicted"/>
<organism evidence="1 2">
    <name type="scientific">Tenacibaculum aiptasiae</name>
    <dbReference type="NCBI Taxonomy" id="426481"/>
    <lineage>
        <taxon>Bacteria</taxon>
        <taxon>Pseudomonadati</taxon>
        <taxon>Bacteroidota</taxon>
        <taxon>Flavobacteriia</taxon>
        <taxon>Flavobacteriales</taxon>
        <taxon>Flavobacteriaceae</taxon>
        <taxon>Tenacibaculum</taxon>
    </lineage>
</organism>
<evidence type="ECO:0000313" key="1">
    <source>
        <dbReference type="EMBL" id="KAB1154704.1"/>
    </source>
</evidence>
<keyword evidence="2" id="KW-1185">Reference proteome</keyword>
<name>A0A7J5AAV7_9FLAO</name>
<gene>
    <name evidence="1" type="ORF">F7018_14145</name>
</gene>
<dbReference type="Gene3D" id="2.60.120.10">
    <property type="entry name" value="Jelly Rolls"/>
    <property type="match status" value="1"/>
</dbReference>
<protein>
    <submittedName>
        <fullName evidence="1">Crp/Fnr family transcriptional regulator</fullName>
    </submittedName>
</protein>
<reference evidence="1 2" key="1">
    <citation type="submission" date="2019-09" db="EMBL/GenBank/DDBJ databases">
        <authorList>
            <person name="Cao W.R."/>
        </authorList>
    </citation>
    <scope>NUCLEOTIDE SEQUENCE [LARGE SCALE GENOMIC DNA]</scope>
    <source>
        <strain evidence="2">a4</strain>
    </source>
</reference>
<dbReference type="InterPro" id="IPR018490">
    <property type="entry name" value="cNMP-bd_dom_sf"/>
</dbReference>
<dbReference type="OrthoDB" id="663011at2"/>